<feature type="region of interest" description="Disordered" evidence="1">
    <location>
        <begin position="647"/>
        <end position="682"/>
    </location>
</feature>
<accession>A0AAW2HJN8</accession>
<protein>
    <submittedName>
        <fullName evidence="2">Uncharacterized protein</fullName>
    </submittedName>
</protein>
<feature type="region of interest" description="Disordered" evidence="1">
    <location>
        <begin position="19"/>
        <end position="67"/>
    </location>
</feature>
<evidence type="ECO:0000313" key="2">
    <source>
        <dbReference type="EMBL" id="KAL0270079.1"/>
    </source>
</evidence>
<name>A0AAW2HJN8_9NEOP</name>
<feature type="compositionally biased region" description="Basic and acidic residues" evidence="1">
    <location>
        <begin position="647"/>
        <end position="660"/>
    </location>
</feature>
<dbReference type="AlphaFoldDB" id="A0AAW2HJN8"/>
<proteinExistence type="predicted"/>
<comment type="caution">
    <text evidence="2">The sequence shown here is derived from an EMBL/GenBank/DDBJ whole genome shotgun (WGS) entry which is preliminary data.</text>
</comment>
<feature type="region of interest" description="Disordered" evidence="1">
    <location>
        <begin position="994"/>
        <end position="1027"/>
    </location>
</feature>
<dbReference type="EMBL" id="JARGDH010000004">
    <property type="protein sequence ID" value="KAL0270079.1"/>
    <property type="molecule type" value="Genomic_DNA"/>
</dbReference>
<feature type="compositionally biased region" description="Basic and acidic residues" evidence="1">
    <location>
        <begin position="37"/>
        <end position="46"/>
    </location>
</feature>
<sequence length="1144" mass="131023">MQRKELNLKYFPAHKITSIENPNNDTKYKGLSSGKGVTDDYKHAGDDGDNNVSNCTNKERGSGENERSQNDYLLTLWGDDLNDHTNVQENFINVLQRAIPFDSYFNKYQNKVDRNEFTSGKGNGLHFLVNPQKVMRPGYDLPYVLIPEYVYCLKQAKKGPKNEAYTESVKIPDEGPLNVLEFLRNLSKYKDLNALIDDLGRRGFDAPTTSEINVIEEALLNKRRNAEKSLSWEKKSSLSFEDVRKCDEPSRSRSSESRRVESLEKCQVVRSKCKLQGTSSPDGCDDSRKDDDKRRILQEIKYYEGNLNVFEAKDECDTANYPNFRITKTVTFENKDACARLQCIDNWMQTEPDFGGSHCNGMDIIHESKSKEIQFTSNPATGLTTTHTTHTTQTTQSRIPSLEKQCMNEEPVIQSTKVCCECVKNLASTKVLHSERSITRQANLPHIDKATNVDQIPLNDMLRFITNLFFEVLPKELYERMMATSSIKDEEYEVKVRSYDTASKESCNLKDCKTRNAMPKPECPREMSQPDIQPIRSNPDKFSIQRSSIDSATYDWQITMNGRKILIKVNKSVEDLLLSGNIQNVVRVDPDEMSNHQMKRCDSKTGSRKAMFGKPGCSVEDVRPQANERCKTVDPSDTLRGRDVQDRRNTFDCSRRKQSDRCPVPMVTSPGNTKPRRSYCDKNTSCDTGEKTLYWCNVEVPNMLKVSDESDQSKNTNINNRIIRHTRNRSMEYPSKVHQSNLRKGEGEVKGSQRMYNENYLSMCWELDPKNGENRPWRNQSELQTSDERTPYRSRSHVHATKKMVATPRFYYRNNNSSTPVYIIKIDDKGNCSRDRRYQEVTSSSLTSVKVNTNPFDVRQITCRKCIETLKACSIDSPDGQIFDSYQSNKPPLDFCNYSWNAISRKADHAKEMDKDRARPYFHPRYGFYDEEDEQYCLIDDSGYILPDTIKNRKGCDEWASLEAEYDSSDSNPLKSRGIVFEFSRVKKTEDLSNEKITRGTKMDVASETDKSLQTTTSSSKRSEKKERIEKQKSFLYLTLCRASSKVNQKDKNAAKAIGNSVKEPVTRASKSATSCLLSDRNSTSTDSVKSAERILFNSLPHFINTLEPPDEEGKDVKKGSGMKFGFGKWRWWKKKDAPAAPQS</sequence>
<feature type="region of interest" description="Disordered" evidence="1">
    <location>
        <begin position="775"/>
        <end position="799"/>
    </location>
</feature>
<reference evidence="2" key="1">
    <citation type="journal article" date="2024" name="Gigascience">
        <title>Chromosome-level genome of the poultry shaft louse Menopon gallinae provides insight into the host-switching and adaptive evolution of parasitic lice.</title>
        <authorList>
            <person name="Xu Y."/>
            <person name="Ma L."/>
            <person name="Liu S."/>
            <person name="Liang Y."/>
            <person name="Liu Q."/>
            <person name="He Z."/>
            <person name="Tian L."/>
            <person name="Duan Y."/>
            <person name="Cai W."/>
            <person name="Li H."/>
            <person name="Song F."/>
        </authorList>
    </citation>
    <scope>NUCLEOTIDE SEQUENCE</scope>
    <source>
        <strain evidence="2">Cailab_2023a</strain>
    </source>
</reference>
<organism evidence="2">
    <name type="scientific">Menopon gallinae</name>
    <name type="common">poultry shaft louse</name>
    <dbReference type="NCBI Taxonomy" id="328185"/>
    <lineage>
        <taxon>Eukaryota</taxon>
        <taxon>Metazoa</taxon>
        <taxon>Ecdysozoa</taxon>
        <taxon>Arthropoda</taxon>
        <taxon>Hexapoda</taxon>
        <taxon>Insecta</taxon>
        <taxon>Pterygota</taxon>
        <taxon>Neoptera</taxon>
        <taxon>Paraneoptera</taxon>
        <taxon>Psocodea</taxon>
        <taxon>Troctomorpha</taxon>
        <taxon>Phthiraptera</taxon>
        <taxon>Amblycera</taxon>
        <taxon>Menoponidae</taxon>
        <taxon>Menopon</taxon>
    </lineage>
</organism>
<feature type="compositionally biased region" description="Basic and acidic residues" evidence="1">
    <location>
        <begin position="57"/>
        <end position="67"/>
    </location>
</feature>
<gene>
    <name evidence="2" type="ORF">PYX00_007604</name>
</gene>
<feature type="region of interest" description="Disordered" evidence="1">
    <location>
        <begin position="518"/>
        <end position="540"/>
    </location>
</feature>
<evidence type="ECO:0000256" key="1">
    <source>
        <dbReference type="SAM" id="MobiDB-lite"/>
    </source>
</evidence>